<proteinExistence type="predicted"/>
<protein>
    <submittedName>
        <fullName evidence="1">Uncharacterized protein</fullName>
    </submittedName>
</protein>
<organism evidence="1 2">
    <name type="scientific">Vermiconidia calcicola</name>
    <dbReference type="NCBI Taxonomy" id="1690605"/>
    <lineage>
        <taxon>Eukaryota</taxon>
        <taxon>Fungi</taxon>
        <taxon>Dikarya</taxon>
        <taxon>Ascomycota</taxon>
        <taxon>Pezizomycotina</taxon>
        <taxon>Dothideomycetes</taxon>
        <taxon>Dothideomycetidae</taxon>
        <taxon>Mycosphaerellales</taxon>
        <taxon>Extremaceae</taxon>
        <taxon>Vermiconidia</taxon>
    </lineage>
</organism>
<reference evidence="1" key="1">
    <citation type="submission" date="2023-07" db="EMBL/GenBank/DDBJ databases">
        <title>Black Yeasts Isolated from many extreme environments.</title>
        <authorList>
            <person name="Coleine C."/>
            <person name="Stajich J.E."/>
            <person name="Selbmann L."/>
        </authorList>
    </citation>
    <scope>NUCLEOTIDE SEQUENCE</scope>
    <source>
        <strain evidence="1">CCFEE 5714</strain>
    </source>
</reference>
<dbReference type="Proteomes" id="UP001281147">
    <property type="component" value="Unassembled WGS sequence"/>
</dbReference>
<dbReference type="EMBL" id="JAUTXU010000043">
    <property type="protein sequence ID" value="KAK3716415.1"/>
    <property type="molecule type" value="Genomic_DNA"/>
</dbReference>
<gene>
    <name evidence="1" type="ORF">LTR37_006565</name>
</gene>
<name>A0ACC3NH03_9PEZI</name>
<comment type="caution">
    <text evidence="1">The sequence shown here is derived from an EMBL/GenBank/DDBJ whole genome shotgun (WGS) entry which is preliminary data.</text>
</comment>
<evidence type="ECO:0000313" key="1">
    <source>
        <dbReference type="EMBL" id="KAK3716415.1"/>
    </source>
</evidence>
<evidence type="ECO:0000313" key="2">
    <source>
        <dbReference type="Proteomes" id="UP001281147"/>
    </source>
</evidence>
<accession>A0ACC3NH03</accession>
<sequence>MPMDISIRISNNLNRSRLKPRNIDTQTTMNLQPASRLFSLPVEIRLQIYELLLLLYDATPALVPMPTKNRVSILQTCRRVLHEADQIYYSIHYFGFGPDFGQILRAIGPHRRNALTALTVWTSSGSAAYGIIKQLHALPNLKICTFQQGLWVRDLNMSDWSLMAQRLQAELTKLGQLREAMATTPEASGYYMDLKQKRKQKLREVDAILERG</sequence>
<keyword evidence="2" id="KW-1185">Reference proteome</keyword>